<dbReference type="PANTHER" id="PTHR12126:SF16">
    <property type="entry name" value="MIOREX COMPLEX COMPONENT 2"/>
    <property type="match status" value="1"/>
</dbReference>
<dbReference type="InterPro" id="IPR036291">
    <property type="entry name" value="NAD(P)-bd_dom_sf"/>
</dbReference>
<sequence>MTSLLVIGGSGFLGQQICRIAVSRGMNVTSLSPHGMPNFGNKQPLWATEVRWTTGDVFEPLSYTNQLIDATTVVHTVGILLEADYYKRFMSIKESPLATISRIGIHCLGIDRNPLASESEKPKTRQYEYMNKKAAITVAEAASKLPNIHTFIMISAAGSFPGIPERYITTKREAEEYIANIKSFRSVFMRPGFMYSPSRPISVPLSMIMGAISGLTGGKAPFIGAAGIKPLLVDHVAAATIEAALTSTVSGAVEVSGIENLASRLT</sequence>
<reference evidence="1 2" key="1">
    <citation type="submission" date="2016-04" db="EMBL/GenBank/DDBJ databases">
        <title>Evolutionary innovation and constraint leading to complex multicellularity in the Ascomycota.</title>
        <authorList>
            <person name="Cisse O."/>
            <person name="Nguyen A."/>
            <person name="Hewitt D.A."/>
            <person name="Jedd G."/>
            <person name="Stajich J.E."/>
        </authorList>
    </citation>
    <scope>NUCLEOTIDE SEQUENCE [LARGE SCALE GENOMIC DNA]</scope>
    <source>
        <strain evidence="1 2">DAH-3</strain>
    </source>
</reference>
<proteinExistence type="predicted"/>
<dbReference type="PANTHER" id="PTHR12126">
    <property type="entry name" value="NADH-UBIQUINONE OXIDOREDUCTASE 39 KDA SUBUNIT-RELATED"/>
    <property type="match status" value="1"/>
</dbReference>
<evidence type="ECO:0000313" key="2">
    <source>
        <dbReference type="Proteomes" id="UP000186594"/>
    </source>
</evidence>
<dbReference type="GO" id="GO:0005739">
    <property type="term" value="C:mitochondrion"/>
    <property type="evidence" value="ECO:0007669"/>
    <property type="project" value="TreeGrafter"/>
</dbReference>
<comment type="caution">
    <text evidence="1">The sequence shown here is derived from an EMBL/GenBank/DDBJ whole genome shotgun (WGS) entry which is preliminary data.</text>
</comment>
<accession>A0A1U7LSA3</accession>
<protein>
    <recommendedName>
        <fullName evidence="3">NAD(P)-binding domain-containing protein</fullName>
    </recommendedName>
</protein>
<dbReference type="OrthoDB" id="276721at2759"/>
<organism evidence="1 2">
    <name type="scientific">Neolecta irregularis (strain DAH-3)</name>
    <dbReference type="NCBI Taxonomy" id="1198029"/>
    <lineage>
        <taxon>Eukaryota</taxon>
        <taxon>Fungi</taxon>
        <taxon>Dikarya</taxon>
        <taxon>Ascomycota</taxon>
        <taxon>Taphrinomycotina</taxon>
        <taxon>Neolectales</taxon>
        <taxon>Neolectaceae</taxon>
        <taxon>Neolecta</taxon>
    </lineage>
</organism>
<evidence type="ECO:0000313" key="1">
    <source>
        <dbReference type="EMBL" id="OLL25422.1"/>
    </source>
</evidence>
<dbReference type="EMBL" id="LXFE01000411">
    <property type="protein sequence ID" value="OLL25422.1"/>
    <property type="molecule type" value="Genomic_DNA"/>
</dbReference>
<dbReference type="InterPro" id="IPR051207">
    <property type="entry name" value="ComplexI_NDUFA9_subunit"/>
</dbReference>
<gene>
    <name evidence="1" type="ORF">NEOLI_000518</name>
</gene>
<dbReference type="Gene3D" id="3.40.50.720">
    <property type="entry name" value="NAD(P)-binding Rossmann-like Domain"/>
    <property type="match status" value="1"/>
</dbReference>
<dbReference type="Proteomes" id="UP000186594">
    <property type="component" value="Unassembled WGS sequence"/>
</dbReference>
<dbReference type="SUPFAM" id="SSF51735">
    <property type="entry name" value="NAD(P)-binding Rossmann-fold domains"/>
    <property type="match status" value="1"/>
</dbReference>
<dbReference type="OMA" id="WERADIF"/>
<dbReference type="GO" id="GO:0044877">
    <property type="term" value="F:protein-containing complex binding"/>
    <property type="evidence" value="ECO:0007669"/>
    <property type="project" value="TreeGrafter"/>
</dbReference>
<name>A0A1U7LSA3_NEOID</name>
<dbReference type="STRING" id="1198029.A0A1U7LSA3"/>
<dbReference type="AlphaFoldDB" id="A0A1U7LSA3"/>
<evidence type="ECO:0008006" key="3">
    <source>
        <dbReference type="Google" id="ProtNLM"/>
    </source>
</evidence>
<keyword evidence="2" id="KW-1185">Reference proteome</keyword>